<feature type="region of interest" description="Disordered" evidence="1">
    <location>
        <begin position="1"/>
        <end position="68"/>
    </location>
</feature>
<evidence type="ECO:0000313" key="3">
    <source>
        <dbReference type="Proteomes" id="UP001309876"/>
    </source>
</evidence>
<sequence length="254" mass="28542">MPRATRASAKATTASEAAKPYSKTTSTNTTLTGSKSKTQTKASEKSRRGKDSHLYTDDNPSTTLKGTGFKDAATAKHTIELVARRSLLYQFQTINTMYHRAAHHPSSAKNTNIQAAMEIFRHWLDSTYVEAKKAQRDFPLLKKDVVEQYLPLLQDRVDELGIEVEWTEKYVDLPKGKRLANVLMDDTKPDKRDLAVVRQNFLDKLVGDKFDGAIPDKKDSKLWIEDGKREPSDLHLKLIGYGFSPASADQLSRS</sequence>
<keyword evidence="3" id="KW-1185">Reference proteome</keyword>
<protein>
    <submittedName>
        <fullName evidence="2">Uncharacterized protein</fullName>
    </submittedName>
</protein>
<name>A0AAN7SXR8_9EURO</name>
<feature type="compositionally biased region" description="Basic and acidic residues" evidence="1">
    <location>
        <begin position="42"/>
        <end position="56"/>
    </location>
</feature>
<evidence type="ECO:0000313" key="2">
    <source>
        <dbReference type="EMBL" id="KAK5084366.1"/>
    </source>
</evidence>
<accession>A0AAN7SXR8</accession>
<dbReference type="AlphaFoldDB" id="A0AAN7SXR8"/>
<organism evidence="2 3">
    <name type="scientific">Lithohypha guttulata</name>
    <dbReference type="NCBI Taxonomy" id="1690604"/>
    <lineage>
        <taxon>Eukaryota</taxon>
        <taxon>Fungi</taxon>
        <taxon>Dikarya</taxon>
        <taxon>Ascomycota</taxon>
        <taxon>Pezizomycotina</taxon>
        <taxon>Eurotiomycetes</taxon>
        <taxon>Chaetothyriomycetidae</taxon>
        <taxon>Chaetothyriales</taxon>
        <taxon>Trichomeriaceae</taxon>
        <taxon>Lithohypha</taxon>
    </lineage>
</organism>
<dbReference type="Proteomes" id="UP001309876">
    <property type="component" value="Unassembled WGS sequence"/>
</dbReference>
<feature type="compositionally biased region" description="Low complexity" evidence="1">
    <location>
        <begin position="1"/>
        <end position="37"/>
    </location>
</feature>
<reference evidence="2 3" key="1">
    <citation type="submission" date="2023-08" db="EMBL/GenBank/DDBJ databases">
        <title>Black Yeasts Isolated from many extreme environments.</title>
        <authorList>
            <person name="Coleine C."/>
            <person name="Stajich J.E."/>
            <person name="Selbmann L."/>
        </authorList>
    </citation>
    <scope>NUCLEOTIDE SEQUENCE [LARGE SCALE GENOMIC DNA]</scope>
    <source>
        <strain evidence="2 3">CCFEE 5910</strain>
    </source>
</reference>
<comment type="caution">
    <text evidence="2">The sequence shown here is derived from an EMBL/GenBank/DDBJ whole genome shotgun (WGS) entry which is preliminary data.</text>
</comment>
<gene>
    <name evidence="2" type="ORF">LTR05_005442</name>
</gene>
<proteinExistence type="predicted"/>
<evidence type="ECO:0000256" key="1">
    <source>
        <dbReference type="SAM" id="MobiDB-lite"/>
    </source>
</evidence>
<dbReference type="EMBL" id="JAVRRJ010000005">
    <property type="protein sequence ID" value="KAK5084366.1"/>
    <property type="molecule type" value="Genomic_DNA"/>
</dbReference>